<reference evidence="1 2" key="1">
    <citation type="journal article" date="2016" name="Nat. Commun.">
        <title>Ectomycorrhizal ecology is imprinted in the genome of the dominant symbiotic fungus Cenococcum geophilum.</title>
        <authorList>
            <consortium name="DOE Joint Genome Institute"/>
            <person name="Peter M."/>
            <person name="Kohler A."/>
            <person name="Ohm R.A."/>
            <person name="Kuo A."/>
            <person name="Krutzmann J."/>
            <person name="Morin E."/>
            <person name="Arend M."/>
            <person name="Barry K.W."/>
            <person name="Binder M."/>
            <person name="Choi C."/>
            <person name="Clum A."/>
            <person name="Copeland A."/>
            <person name="Grisel N."/>
            <person name="Haridas S."/>
            <person name="Kipfer T."/>
            <person name="LaButti K."/>
            <person name="Lindquist E."/>
            <person name="Lipzen A."/>
            <person name="Maire R."/>
            <person name="Meier B."/>
            <person name="Mihaltcheva S."/>
            <person name="Molinier V."/>
            <person name="Murat C."/>
            <person name="Poggeler S."/>
            <person name="Quandt C.A."/>
            <person name="Sperisen C."/>
            <person name="Tritt A."/>
            <person name="Tisserant E."/>
            <person name="Crous P.W."/>
            <person name="Henrissat B."/>
            <person name="Nehls U."/>
            <person name="Egli S."/>
            <person name="Spatafora J.W."/>
            <person name="Grigoriev I.V."/>
            <person name="Martin F.M."/>
        </authorList>
    </citation>
    <scope>NUCLEOTIDE SEQUENCE [LARGE SCALE GENOMIC DNA]</scope>
    <source>
        <strain evidence="1 2">1.58</strain>
    </source>
</reference>
<evidence type="ECO:0000313" key="1">
    <source>
        <dbReference type="EMBL" id="OCK88356.1"/>
    </source>
</evidence>
<keyword evidence="2" id="KW-1185">Reference proteome</keyword>
<protein>
    <submittedName>
        <fullName evidence="1">Uncharacterized protein</fullName>
    </submittedName>
</protein>
<dbReference type="EMBL" id="KV748244">
    <property type="protein sequence ID" value="OCK88356.1"/>
    <property type="molecule type" value="Genomic_DNA"/>
</dbReference>
<organism evidence="1 2">
    <name type="scientific">Cenococcum geophilum 1.58</name>
    <dbReference type="NCBI Taxonomy" id="794803"/>
    <lineage>
        <taxon>Eukaryota</taxon>
        <taxon>Fungi</taxon>
        <taxon>Dikarya</taxon>
        <taxon>Ascomycota</taxon>
        <taxon>Pezizomycotina</taxon>
        <taxon>Dothideomycetes</taxon>
        <taxon>Pleosporomycetidae</taxon>
        <taxon>Gloniales</taxon>
        <taxon>Gloniaceae</taxon>
        <taxon>Cenococcum</taxon>
    </lineage>
</organism>
<gene>
    <name evidence="1" type="ORF">K441DRAFT_315632</name>
</gene>
<name>A0ACC8EPT7_9PEZI</name>
<accession>A0ACC8EPT7</accession>
<dbReference type="Proteomes" id="UP000250078">
    <property type="component" value="Unassembled WGS sequence"/>
</dbReference>
<sequence length="201" mass="22824">MASWSTPHSIGPNTFVVSLGIFLLMSKMISWGSCVLPKSLAWIESLVILRPDDFKNIISRILASVNQFCSKYSIPLQSGTVHILRAWVPSIRQLLGDWQTVLRCYPGEVVVGPSCFAIILDMSRNRLFVANRTHYHDIGTSKILSWEIKCTDIKTGLVLARLKSRSEFESLGHIWGQKSASVEFQLKMSNDYLYEERLYLP</sequence>
<proteinExistence type="predicted"/>
<evidence type="ECO:0000313" key="2">
    <source>
        <dbReference type="Proteomes" id="UP000250078"/>
    </source>
</evidence>